<dbReference type="InterPro" id="IPR028565">
    <property type="entry name" value="MHD"/>
</dbReference>
<name>A0A381RGG7_9ZZZZ</name>
<feature type="compositionally biased region" description="Pro residues" evidence="1">
    <location>
        <begin position="22"/>
        <end position="41"/>
    </location>
</feature>
<feature type="compositionally biased region" description="Basic and acidic residues" evidence="1">
    <location>
        <begin position="806"/>
        <end position="822"/>
    </location>
</feature>
<feature type="region of interest" description="Disordered" evidence="1">
    <location>
        <begin position="1"/>
        <end position="152"/>
    </location>
</feature>
<feature type="domain" description="MHD" evidence="2">
    <location>
        <begin position="186"/>
        <end position="429"/>
    </location>
</feature>
<gene>
    <name evidence="3" type="ORF">METZ01_LOCUS42843</name>
</gene>
<proteinExistence type="predicted"/>
<feature type="compositionally biased region" description="Acidic residues" evidence="1">
    <location>
        <begin position="66"/>
        <end position="81"/>
    </location>
</feature>
<feature type="compositionally biased region" description="Polar residues" evidence="1">
    <location>
        <begin position="1"/>
        <end position="11"/>
    </location>
</feature>
<dbReference type="PANTHER" id="PTHR24216">
    <property type="entry name" value="PAXILLIN-RELATED"/>
    <property type="match status" value="1"/>
</dbReference>
<dbReference type="PANTHER" id="PTHR24216:SF65">
    <property type="entry name" value="PAXILLIN-LIKE PROTEIN 1"/>
    <property type="match status" value="1"/>
</dbReference>
<feature type="compositionally biased region" description="Acidic residues" evidence="1">
    <location>
        <begin position="823"/>
        <end position="859"/>
    </location>
</feature>
<evidence type="ECO:0000256" key="1">
    <source>
        <dbReference type="SAM" id="MobiDB-lite"/>
    </source>
</evidence>
<evidence type="ECO:0000313" key="3">
    <source>
        <dbReference type="EMBL" id="SUZ89989.1"/>
    </source>
</evidence>
<organism evidence="3">
    <name type="scientific">marine metagenome</name>
    <dbReference type="NCBI Taxonomy" id="408172"/>
    <lineage>
        <taxon>unclassified sequences</taxon>
        <taxon>metagenomes</taxon>
        <taxon>ecological metagenomes</taxon>
    </lineage>
</organism>
<feature type="compositionally biased region" description="Pro residues" evidence="1">
    <location>
        <begin position="96"/>
        <end position="107"/>
    </location>
</feature>
<sequence>MVIPIQATSVATHRGVRAMSEEPPPLPPGFPPPPPPPPPPGFEEEEDDDSEDEPSPPPPTSPGLMEIEDREISDEVDEEHDEAPPPPPGFGALPPSSEPDQPPPVPPGLGDSDEESPSLDDSLAALSMLGDSKEDDEIGWAEPEPSADSLDAEEDSAIADALSTPVIAPASSPNLRSATEVDAIPGDKLHATLSEVETSTLNPDGSIRRQSIEGELILRNASKKHRAWDIEVLLSSTSDTDIGGRSISVRELEATEDTVIPYSANGPRMLVLKETIDTNPERTQENSLSLVFSEEKQQIEMQLVIENVSPVPLLKVEVNRTFSDNFSIPDGPEYNVDESSISWDIGRLNVGESRTLSLSPRVTTSEVDKISAGIASANYAAEATASRADFERVSGSTLHMMRIDKVEDDRPGIWHCKSVFENRSSFVVTLSGVTVWLSGRDNPILDVSDLRQDVPPEGSWSSMEKRVEADSPSFTHEFRSSILPRVSVESTGSIDLKEQELTVLDAILLKQYDKSRIKSFVPSDIEATISIENNGSAPINVIRLMDDVPGVFDPPSQEDVSIEIEGTDLNEEQYLIEVIDGVQLEERMVSPDSAGHGLRITVGTSAPLGLQPGKTMVIRYPLHAPDPSPANEFLAAPIRADFGSEKFGPVATREVARPPQMRVVHRRRNVSSGKEVFPAGGAGRYEILLVFANNSDSALDELTLHDVVPGTFSLEKSTVRSSVDGERDVKLKKESAPEGVHIEWSVGRIEQGERIEVTYEIQGDPESEYKVSDAQDFHGATFGDEVDEEPNLPEWVDPQRAPEIPRQPEPEPEPKPEPREEGPQEQEPEDEGPYEEEPEDEGPYEEEPEDEEASGEPEGEVCPICGSEAEIGASVCAVCSYSF</sequence>
<accession>A0A381RGG7</accession>
<feature type="compositionally biased region" description="Acidic residues" evidence="1">
    <location>
        <begin position="42"/>
        <end position="54"/>
    </location>
</feature>
<reference evidence="3" key="1">
    <citation type="submission" date="2018-05" db="EMBL/GenBank/DDBJ databases">
        <authorList>
            <person name="Lanie J.A."/>
            <person name="Ng W.-L."/>
            <person name="Kazmierczak K.M."/>
            <person name="Andrzejewski T.M."/>
            <person name="Davidsen T.M."/>
            <person name="Wayne K.J."/>
            <person name="Tettelin H."/>
            <person name="Glass J.I."/>
            <person name="Rusch D."/>
            <person name="Podicherti R."/>
            <person name="Tsui H.-C.T."/>
            <person name="Winkler M.E."/>
        </authorList>
    </citation>
    <scope>NUCLEOTIDE SEQUENCE</scope>
</reference>
<evidence type="ECO:0000259" key="2">
    <source>
        <dbReference type="PROSITE" id="PS51072"/>
    </source>
</evidence>
<dbReference type="PROSITE" id="PS51072">
    <property type="entry name" value="MHD"/>
    <property type="match status" value="1"/>
</dbReference>
<dbReference type="AlphaFoldDB" id="A0A381RGG7"/>
<feature type="region of interest" description="Disordered" evidence="1">
    <location>
        <begin position="781"/>
        <end position="863"/>
    </location>
</feature>
<protein>
    <recommendedName>
        <fullName evidence="2">MHD domain-containing protein</fullName>
    </recommendedName>
</protein>
<dbReference type="EMBL" id="UINC01001856">
    <property type="protein sequence ID" value="SUZ89989.1"/>
    <property type="molecule type" value="Genomic_DNA"/>
</dbReference>
<feature type="compositionally biased region" description="Low complexity" evidence="1">
    <location>
        <begin position="119"/>
        <end position="130"/>
    </location>
</feature>